<feature type="transmembrane region" description="Helical" evidence="5">
    <location>
        <begin position="45"/>
        <end position="64"/>
    </location>
</feature>
<dbReference type="Proteomes" id="UP000014227">
    <property type="component" value="Chromosome I"/>
</dbReference>
<accession>S0EX78</accession>
<name>S0EX78_CHTCT</name>
<evidence type="ECO:0000256" key="2">
    <source>
        <dbReference type="ARBA" id="ARBA00022692"/>
    </source>
</evidence>
<evidence type="ECO:0000256" key="4">
    <source>
        <dbReference type="ARBA" id="ARBA00023136"/>
    </source>
</evidence>
<keyword evidence="2 5" id="KW-0812">Transmembrane</keyword>
<feature type="transmembrane region" description="Helical" evidence="5">
    <location>
        <begin position="197"/>
        <end position="223"/>
    </location>
</feature>
<dbReference type="InParanoid" id="S0EX78"/>
<dbReference type="KEGG" id="ccz:CCALI_00562"/>
<reference evidence="8" key="1">
    <citation type="submission" date="2013-03" db="EMBL/GenBank/DDBJ databases">
        <title>Genome sequence of Chthonomonas calidirosea, the first sequenced genome from the Armatimonadetes phylum (formally candidate division OP10).</title>
        <authorList>
            <person name="Lee K.C.Y."/>
            <person name="Morgan X.C."/>
            <person name="Dunfield P.F."/>
            <person name="Tamas I."/>
            <person name="Houghton K.M."/>
            <person name="Vyssotski M."/>
            <person name="Ryan J.L.J."/>
            <person name="Lagutin K."/>
            <person name="McDonald I.R."/>
            <person name="Stott M.B."/>
        </authorList>
    </citation>
    <scope>NUCLEOTIDE SEQUENCE [LARGE SCALE GENOMIC DNA]</scope>
    <source>
        <strain evidence="8">DSM 23976 / ICMP 18418 / T49</strain>
    </source>
</reference>
<evidence type="ECO:0000256" key="5">
    <source>
        <dbReference type="SAM" id="Phobius"/>
    </source>
</evidence>
<organism evidence="7 8">
    <name type="scientific">Chthonomonas calidirosea (strain DSM 23976 / ICMP 18418 / T49)</name>
    <dbReference type="NCBI Taxonomy" id="1303518"/>
    <lineage>
        <taxon>Bacteria</taxon>
        <taxon>Bacillati</taxon>
        <taxon>Armatimonadota</taxon>
        <taxon>Chthonomonadia</taxon>
        <taxon>Chthonomonadales</taxon>
        <taxon>Chthonomonadaceae</taxon>
        <taxon>Chthonomonas</taxon>
    </lineage>
</organism>
<evidence type="ECO:0000256" key="3">
    <source>
        <dbReference type="ARBA" id="ARBA00022989"/>
    </source>
</evidence>
<keyword evidence="8" id="KW-1185">Reference proteome</keyword>
<evidence type="ECO:0000259" key="6">
    <source>
        <dbReference type="Pfam" id="PF01061"/>
    </source>
</evidence>
<feature type="transmembrane region" description="Helical" evidence="5">
    <location>
        <begin position="91"/>
        <end position="110"/>
    </location>
</feature>
<feature type="transmembrane region" description="Helical" evidence="5">
    <location>
        <begin position="165"/>
        <end position="190"/>
    </location>
</feature>
<keyword evidence="3 5" id="KW-1133">Transmembrane helix</keyword>
<feature type="transmembrane region" description="Helical" evidence="5">
    <location>
        <begin position="235"/>
        <end position="257"/>
    </location>
</feature>
<feature type="transmembrane region" description="Helical" evidence="5">
    <location>
        <begin position="131"/>
        <end position="153"/>
    </location>
</feature>
<feature type="domain" description="ABC-2 type transporter transmembrane" evidence="6">
    <location>
        <begin position="28"/>
        <end position="208"/>
    </location>
</feature>
<gene>
    <name evidence="7" type="ORF">CCALI_00562</name>
</gene>
<dbReference type="EMBL" id="HF951689">
    <property type="protein sequence ID" value="CCW34393.1"/>
    <property type="molecule type" value="Genomic_DNA"/>
</dbReference>
<evidence type="ECO:0000313" key="7">
    <source>
        <dbReference type="EMBL" id="CCW34393.1"/>
    </source>
</evidence>
<proteinExistence type="predicted"/>
<keyword evidence="4 5" id="KW-0472">Membrane</keyword>
<dbReference type="STRING" id="454171.CP488_00592"/>
<dbReference type="InterPro" id="IPR013525">
    <property type="entry name" value="ABC2_TM"/>
</dbReference>
<dbReference type="HOGENOM" id="CLU_079069_0_1_0"/>
<dbReference type="RefSeq" id="WP_016481955.1">
    <property type="nucleotide sequence ID" value="NC_021487.1"/>
</dbReference>
<dbReference type="OrthoDB" id="9805059at2"/>
<evidence type="ECO:0000256" key="1">
    <source>
        <dbReference type="ARBA" id="ARBA00004141"/>
    </source>
</evidence>
<dbReference type="GO" id="GO:0016020">
    <property type="term" value="C:membrane"/>
    <property type="evidence" value="ECO:0007669"/>
    <property type="project" value="UniProtKB-SubCell"/>
</dbReference>
<dbReference type="AlphaFoldDB" id="S0EX78"/>
<protein>
    <submittedName>
        <fullName evidence="7">ABC-type transport system involved in cytochrome c biogenesis, permease component</fullName>
    </submittedName>
</protein>
<dbReference type="Pfam" id="PF01061">
    <property type="entry name" value="ABC2_membrane"/>
    <property type="match status" value="1"/>
</dbReference>
<comment type="subcellular location">
    <subcellularLocation>
        <location evidence="1">Membrane</location>
        <topology evidence="1">Multi-pass membrane protein</topology>
    </subcellularLocation>
</comment>
<dbReference type="PATRIC" id="fig|1303518.3.peg.570"/>
<sequence>MTEVGAARASATEWRSICLKKRKGWFRQAYTILRKDIKAELRTRVALCAVGLFTFAALLLLALATESLRQEFVVDPRGVMRPAWNAPAKMGMLWVLLCFAAFSGLSHAFVHEEETGTALTLRLYATPEAVYAGKLLFNLLLLCGVALVVTPIYMAITGLPMGEPIAFLVLMLSGCLGLASTATIIAALTAKARGSGALYGAVGLPMLVVFLLLLLNAAGTLYIQGAPTILHVKNIGGALSFGVLIVAVSALLFNYIWED</sequence>
<evidence type="ECO:0000313" key="8">
    <source>
        <dbReference type="Proteomes" id="UP000014227"/>
    </source>
</evidence>
<dbReference type="eggNOG" id="COG2386">
    <property type="taxonomic scope" value="Bacteria"/>
</dbReference>
<dbReference type="GO" id="GO:0140359">
    <property type="term" value="F:ABC-type transporter activity"/>
    <property type="evidence" value="ECO:0007669"/>
    <property type="project" value="InterPro"/>
</dbReference>